<name>A0AAE1Z5D8_9LAMI</name>
<dbReference type="PANTHER" id="PTHR36378:SF1">
    <property type="entry name" value="COTTON FIBER PROTEIN"/>
    <property type="match status" value="1"/>
</dbReference>
<accession>A0AAE1Z5D8</accession>
<dbReference type="Pfam" id="PF05553">
    <property type="entry name" value="DUF761"/>
    <property type="match status" value="1"/>
</dbReference>
<gene>
    <name evidence="1" type="ORF">Salat_0515200</name>
</gene>
<dbReference type="EMBL" id="JACGWO010000001">
    <property type="protein sequence ID" value="KAK4441803.1"/>
    <property type="molecule type" value="Genomic_DNA"/>
</dbReference>
<sequence length="195" mass="22112">MHIIMEDKKKAIAECLTTHDVVNTEYVKDSTTFDPAVDNASAITVNPPTNQHKKKNRRRRFAFFRAVLHMLRQRRWKAPLRSTWPAQQQETNQSPLRITAASLVSRDDSFVEEMSSPTSPALSSSRSTGSLYASAVSLIDLGHISDVDDKEELQQGTCEDEMIDSKAEEFIAQFYRQIQTENMTTSQRSSIESIN</sequence>
<organism evidence="1 2">
    <name type="scientific">Sesamum alatum</name>
    <dbReference type="NCBI Taxonomy" id="300844"/>
    <lineage>
        <taxon>Eukaryota</taxon>
        <taxon>Viridiplantae</taxon>
        <taxon>Streptophyta</taxon>
        <taxon>Embryophyta</taxon>
        <taxon>Tracheophyta</taxon>
        <taxon>Spermatophyta</taxon>
        <taxon>Magnoliopsida</taxon>
        <taxon>eudicotyledons</taxon>
        <taxon>Gunneridae</taxon>
        <taxon>Pentapetalae</taxon>
        <taxon>asterids</taxon>
        <taxon>lamiids</taxon>
        <taxon>Lamiales</taxon>
        <taxon>Pedaliaceae</taxon>
        <taxon>Sesamum</taxon>
    </lineage>
</organism>
<reference evidence="1" key="2">
    <citation type="journal article" date="2024" name="Plant">
        <title>Genomic evolution and insights into agronomic trait innovations of Sesamum species.</title>
        <authorList>
            <person name="Miao H."/>
            <person name="Wang L."/>
            <person name="Qu L."/>
            <person name="Liu H."/>
            <person name="Sun Y."/>
            <person name="Le M."/>
            <person name="Wang Q."/>
            <person name="Wei S."/>
            <person name="Zheng Y."/>
            <person name="Lin W."/>
            <person name="Duan Y."/>
            <person name="Cao H."/>
            <person name="Xiong S."/>
            <person name="Wang X."/>
            <person name="Wei L."/>
            <person name="Li C."/>
            <person name="Ma Q."/>
            <person name="Ju M."/>
            <person name="Zhao R."/>
            <person name="Li G."/>
            <person name="Mu C."/>
            <person name="Tian Q."/>
            <person name="Mei H."/>
            <person name="Zhang T."/>
            <person name="Gao T."/>
            <person name="Zhang H."/>
        </authorList>
    </citation>
    <scope>NUCLEOTIDE SEQUENCE</scope>
    <source>
        <strain evidence="1">3651</strain>
    </source>
</reference>
<evidence type="ECO:0000313" key="1">
    <source>
        <dbReference type="EMBL" id="KAK4441803.1"/>
    </source>
</evidence>
<protein>
    <submittedName>
        <fullName evidence="1">Uncharacterized protein</fullName>
    </submittedName>
</protein>
<comment type="caution">
    <text evidence="1">The sequence shown here is derived from an EMBL/GenBank/DDBJ whole genome shotgun (WGS) entry which is preliminary data.</text>
</comment>
<dbReference type="AlphaFoldDB" id="A0AAE1Z5D8"/>
<dbReference type="Proteomes" id="UP001293254">
    <property type="component" value="Unassembled WGS sequence"/>
</dbReference>
<dbReference type="InterPro" id="IPR008480">
    <property type="entry name" value="DUF761_pln"/>
</dbReference>
<dbReference type="PANTHER" id="PTHR36378">
    <property type="entry name" value="COTTON FIBER PROTEIN"/>
    <property type="match status" value="1"/>
</dbReference>
<proteinExistence type="predicted"/>
<keyword evidence="2" id="KW-1185">Reference proteome</keyword>
<reference evidence="1" key="1">
    <citation type="submission" date="2020-06" db="EMBL/GenBank/DDBJ databases">
        <authorList>
            <person name="Li T."/>
            <person name="Hu X."/>
            <person name="Zhang T."/>
            <person name="Song X."/>
            <person name="Zhang H."/>
            <person name="Dai N."/>
            <person name="Sheng W."/>
            <person name="Hou X."/>
            <person name="Wei L."/>
        </authorList>
    </citation>
    <scope>NUCLEOTIDE SEQUENCE</scope>
    <source>
        <strain evidence="1">3651</strain>
        <tissue evidence="1">Leaf</tissue>
    </source>
</reference>
<evidence type="ECO:0000313" key="2">
    <source>
        <dbReference type="Proteomes" id="UP001293254"/>
    </source>
</evidence>